<dbReference type="GO" id="GO:0006396">
    <property type="term" value="P:RNA processing"/>
    <property type="evidence" value="ECO:0007669"/>
    <property type="project" value="InterPro"/>
</dbReference>
<feature type="region of interest" description="Disordered" evidence="1">
    <location>
        <begin position="424"/>
        <end position="456"/>
    </location>
</feature>
<feature type="compositionally biased region" description="Pro residues" evidence="1">
    <location>
        <begin position="235"/>
        <end position="248"/>
    </location>
</feature>
<dbReference type="Pfam" id="PF09429">
    <property type="entry name" value="Wbp11"/>
    <property type="match status" value="1"/>
</dbReference>
<feature type="compositionally biased region" description="Basic and acidic residues" evidence="1">
    <location>
        <begin position="78"/>
        <end position="88"/>
    </location>
</feature>
<feature type="compositionally biased region" description="Acidic residues" evidence="1">
    <location>
        <begin position="155"/>
        <end position="164"/>
    </location>
</feature>
<dbReference type="OrthoDB" id="205569at2759"/>
<dbReference type="AlphaFoldDB" id="A0A0D7AMJ6"/>
<evidence type="ECO:0000256" key="1">
    <source>
        <dbReference type="SAM" id="MobiDB-lite"/>
    </source>
</evidence>
<dbReference type="InterPro" id="IPR019007">
    <property type="entry name" value="Wbp11/ELF5/Saf1_N"/>
</dbReference>
<feature type="compositionally biased region" description="Low complexity" evidence="1">
    <location>
        <begin position="224"/>
        <end position="234"/>
    </location>
</feature>
<feature type="compositionally biased region" description="Pro residues" evidence="1">
    <location>
        <begin position="202"/>
        <end position="223"/>
    </location>
</feature>
<feature type="region of interest" description="Disordered" evidence="1">
    <location>
        <begin position="1"/>
        <end position="29"/>
    </location>
</feature>
<evidence type="ECO:0000313" key="3">
    <source>
        <dbReference type="EMBL" id="KIY52008.1"/>
    </source>
</evidence>
<feature type="region of interest" description="Disordered" evidence="1">
    <location>
        <begin position="278"/>
        <end position="382"/>
    </location>
</feature>
<feature type="region of interest" description="Disordered" evidence="1">
    <location>
        <begin position="473"/>
        <end position="499"/>
    </location>
</feature>
<reference evidence="3 4" key="1">
    <citation type="journal article" date="2015" name="Fungal Genet. Biol.">
        <title>Evolution of novel wood decay mechanisms in Agaricales revealed by the genome sequences of Fistulina hepatica and Cylindrobasidium torrendii.</title>
        <authorList>
            <person name="Floudas D."/>
            <person name="Held B.W."/>
            <person name="Riley R."/>
            <person name="Nagy L.G."/>
            <person name="Koehler G."/>
            <person name="Ransdell A.S."/>
            <person name="Younus H."/>
            <person name="Chow J."/>
            <person name="Chiniquy J."/>
            <person name="Lipzen A."/>
            <person name="Tritt A."/>
            <person name="Sun H."/>
            <person name="Haridas S."/>
            <person name="LaButti K."/>
            <person name="Ohm R.A."/>
            <person name="Kues U."/>
            <person name="Blanchette R.A."/>
            <person name="Grigoriev I.V."/>
            <person name="Minto R.E."/>
            <person name="Hibbett D.S."/>
        </authorList>
    </citation>
    <scope>NUCLEOTIDE SEQUENCE [LARGE SCALE GENOMIC DNA]</scope>
    <source>
        <strain evidence="3 4">ATCC 64428</strain>
    </source>
</reference>
<dbReference type="Proteomes" id="UP000054144">
    <property type="component" value="Unassembled WGS sequence"/>
</dbReference>
<feature type="region of interest" description="Disordered" evidence="1">
    <location>
        <begin position="78"/>
        <end position="248"/>
    </location>
</feature>
<organism evidence="3 4">
    <name type="scientific">Fistulina hepatica ATCC 64428</name>
    <dbReference type="NCBI Taxonomy" id="1128425"/>
    <lineage>
        <taxon>Eukaryota</taxon>
        <taxon>Fungi</taxon>
        <taxon>Dikarya</taxon>
        <taxon>Basidiomycota</taxon>
        <taxon>Agaricomycotina</taxon>
        <taxon>Agaricomycetes</taxon>
        <taxon>Agaricomycetidae</taxon>
        <taxon>Agaricales</taxon>
        <taxon>Fistulinaceae</taxon>
        <taxon>Fistulina</taxon>
    </lineage>
</organism>
<sequence>MAKGKNLNPADAFRKEQRKKELKKNKAARQNAREFALVKKDTTELEEEIEKLDLSNSDNARLKELRAELAKINKKKEEYVQEHPEQRRLVYHPKKTASGSKPQEELILNKRNLFNKHGLPRHPERSIYYDPVMNPYGAPPPGMPYIERPLRPDEVDSDADDNDDDIRMPEGPAPGQEAVDSDDDIPMPEGPPPGAQDESSMPPLPPGPPPVQAGIPAVPPQPSAGPSLPSTTLLPPLPPGAPPTGAVPPFLPAVQGALSLPPPPPGFPVASLPPSGVPTGLPLPPPPLPPTFAPQLGYNMPPFPPGFGMPPPPPGFFPHRQQNTSAMQDPLSGMPHVAYQARRAAHGPAPVSSSLPRPPSSLPQKPVTVPGTAPSAAPVKTTNPAVTAAATVSAEPQLRDFKKEATAFVPASLKRKRAVENKGVTGGRINAAPDTAQKAGEGAGADDSRDTADGLAGIVRPDLAGALRGVGVVPTAVPAPPPPQKKAKSSGTVNNGPDDYAKFVEEIGGLL</sequence>
<feature type="compositionally biased region" description="Pro residues" evidence="1">
    <location>
        <begin position="281"/>
        <end position="292"/>
    </location>
</feature>
<name>A0A0D7AMJ6_9AGAR</name>
<evidence type="ECO:0000313" key="4">
    <source>
        <dbReference type="Proteomes" id="UP000054144"/>
    </source>
</evidence>
<gene>
    <name evidence="3" type="ORF">FISHEDRAFT_63980</name>
</gene>
<keyword evidence="4" id="KW-1185">Reference proteome</keyword>
<feature type="domain" description="Wbp11/ELF5/Saf1 N-terminal" evidence="2">
    <location>
        <begin position="4"/>
        <end position="74"/>
    </location>
</feature>
<dbReference type="Pfam" id="PF12622">
    <property type="entry name" value="NpwBP"/>
    <property type="match status" value="1"/>
</dbReference>
<dbReference type="EMBL" id="KN881646">
    <property type="protein sequence ID" value="KIY52008.1"/>
    <property type="molecule type" value="Genomic_DNA"/>
</dbReference>
<accession>A0A0D7AMJ6</accession>
<feature type="compositionally biased region" description="Pro residues" evidence="1">
    <location>
        <begin position="301"/>
        <end position="316"/>
    </location>
</feature>
<evidence type="ECO:0000259" key="2">
    <source>
        <dbReference type="Pfam" id="PF09429"/>
    </source>
</evidence>
<protein>
    <recommendedName>
        <fullName evidence="2">Wbp11/ELF5/Saf1 N-terminal domain-containing protein</fullName>
    </recommendedName>
</protein>
<proteinExistence type="predicted"/>